<feature type="compositionally biased region" description="Low complexity" evidence="9">
    <location>
        <begin position="493"/>
        <end position="520"/>
    </location>
</feature>
<keyword evidence="2" id="KW-1003">Cell membrane</keyword>
<evidence type="ECO:0000313" key="15">
    <source>
        <dbReference type="Proteomes" id="UP001344658"/>
    </source>
</evidence>
<evidence type="ECO:0000313" key="14">
    <source>
        <dbReference type="EMBL" id="MEE4541122.1"/>
    </source>
</evidence>
<reference evidence="14 15" key="1">
    <citation type="submission" date="2023-12" db="EMBL/GenBank/DDBJ databases">
        <title>Streptomyces sp. V4-01.</title>
        <authorList>
            <person name="Somphong A."/>
            <person name="Phongsopitanun W."/>
        </authorList>
    </citation>
    <scope>NUCLEOTIDE SEQUENCE [LARGE SCALE GENOMIC DNA]</scope>
    <source>
        <strain evidence="14 15">V4-01</strain>
    </source>
</reference>
<evidence type="ECO:0000259" key="12">
    <source>
        <dbReference type="Pfam" id="PF04234"/>
    </source>
</evidence>
<sequence length="708" mass="71456">MVRRGVALAVLLLALVLGTAVPASAHAALIHTDPADGSVVATAPQRVVLTFSEGVLLSDDSLRVLDPHGTDVAAGAPGHADGPDSGSTATVPLRAGLGNGTYTVAWRAISQDSHPVAGAFTFSIGAPSKTSVDPSSVASGGGPAATLYGVGRYVAYGGFALLVGASVFLGVCWPRGALLRPMQRIAATGWVALVLATIALLMLRGPYVTGGGPGQIVDLNVIRDQLETRPGAALLSRLLLLAAAAVFLAVLFGSYAKREDPAERADLAWGLGIGGTVVAVGIAATWAMAEHASVGIQHQIAMPIDIVHLLSMAVWLGGLIALLTALWAPSMAARPVPAFAVRRFSAMALTAITLLISTGIYQAWRQMGSWRAFTGTSYGRLLLIKIGLVCALVAVAWFSRRWTASLGRARAASAPAAASAPLAGPRTAKAVRTPATPATSAVGVTAGAAAEASAAVDAQDTDGAGPQAAADGAGTDTARPAPGGEPADPPSPAASGPSVPDPARAAQLRRQQAARSAAQVRRSRDGDPSRGALRRSVLAEAAIAAVLLGVTTILSGSQPGRAAEEQKGLADAPPSSSTSPGSAPSSSSGTGAPARIALDIPYDTGGPRGKGTAAFTLSPAAASAPNAIRLLLTGPDGKPVDVPEVRMAFTLTAQHLGPIPVTVHRTGAGAWTASAVRLPLAGTWQLSVTVRTSDIDEVTEIRNVKVTP</sequence>
<feature type="transmembrane region" description="Helical" evidence="10">
    <location>
        <begin position="185"/>
        <end position="203"/>
    </location>
</feature>
<keyword evidence="15" id="KW-1185">Reference proteome</keyword>
<comment type="caution">
    <text evidence="14">The sequence shown here is derived from an EMBL/GenBank/DDBJ whole genome shotgun (WGS) entry which is preliminary data.</text>
</comment>
<feature type="region of interest" description="Disordered" evidence="9">
    <location>
        <begin position="559"/>
        <end position="599"/>
    </location>
</feature>
<feature type="transmembrane region" description="Helical" evidence="10">
    <location>
        <begin position="234"/>
        <end position="255"/>
    </location>
</feature>
<feature type="compositionally biased region" description="Low complexity" evidence="9">
    <location>
        <begin position="572"/>
        <end position="594"/>
    </location>
</feature>
<feature type="transmembrane region" description="Helical" evidence="10">
    <location>
        <begin position="381"/>
        <end position="398"/>
    </location>
</feature>
<keyword evidence="6 10" id="KW-1133">Transmembrane helix</keyword>
<keyword evidence="7" id="KW-0186">Copper</keyword>
<dbReference type="InterPro" id="IPR007348">
    <property type="entry name" value="CopC_dom"/>
</dbReference>
<dbReference type="InterPro" id="IPR014756">
    <property type="entry name" value="Ig_E-set"/>
</dbReference>
<feature type="transmembrane region" description="Helical" evidence="10">
    <location>
        <begin position="153"/>
        <end position="173"/>
    </location>
</feature>
<evidence type="ECO:0000256" key="4">
    <source>
        <dbReference type="ARBA" id="ARBA00022723"/>
    </source>
</evidence>
<evidence type="ECO:0000256" key="6">
    <source>
        <dbReference type="ARBA" id="ARBA00022989"/>
    </source>
</evidence>
<dbReference type="SUPFAM" id="SSF81296">
    <property type="entry name" value="E set domains"/>
    <property type="match status" value="1"/>
</dbReference>
<feature type="domain" description="CopC" evidence="12">
    <location>
        <begin position="26"/>
        <end position="124"/>
    </location>
</feature>
<keyword evidence="4" id="KW-0479">Metal-binding</keyword>
<feature type="transmembrane region" description="Helical" evidence="10">
    <location>
        <begin position="340"/>
        <end position="361"/>
    </location>
</feature>
<feature type="chain" id="PRO_5045491177" evidence="11">
    <location>
        <begin position="28"/>
        <end position="708"/>
    </location>
</feature>
<evidence type="ECO:0000256" key="2">
    <source>
        <dbReference type="ARBA" id="ARBA00022475"/>
    </source>
</evidence>
<comment type="subcellular location">
    <subcellularLocation>
        <location evidence="1">Cell membrane</location>
        <topology evidence="1">Multi-pass membrane protein</topology>
    </subcellularLocation>
</comment>
<dbReference type="PANTHER" id="PTHR34820">
    <property type="entry name" value="INNER MEMBRANE PROTEIN YEBZ"/>
    <property type="match status" value="1"/>
</dbReference>
<organism evidence="14 15">
    <name type="scientific">Actinacidiphila polyblastidii</name>
    <dbReference type="NCBI Taxonomy" id="3110430"/>
    <lineage>
        <taxon>Bacteria</taxon>
        <taxon>Bacillati</taxon>
        <taxon>Actinomycetota</taxon>
        <taxon>Actinomycetes</taxon>
        <taxon>Kitasatosporales</taxon>
        <taxon>Streptomycetaceae</taxon>
        <taxon>Actinacidiphila</taxon>
    </lineage>
</organism>
<feature type="signal peptide" evidence="11">
    <location>
        <begin position="1"/>
        <end position="27"/>
    </location>
</feature>
<feature type="transmembrane region" description="Helical" evidence="10">
    <location>
        <begin position="309"/>
        <end position="328"/>
    </location>
</feature>
<evidence type="ECO:0000256" key="1">
    <source>
        <dbReference type="ARBA" id="ARBA00004651"/>
    </source>
</evidence>
<proteinExistence type="predicted"/>
<dbReference type="Proteomes" id="UP001344658">
    <property type="component" value="Unassembled WGS sequence"/>
</dbReference>
<evidence type="ECO:0000256" key="5">
    <source>
        <dbReference type="ARBA" id="ARBA00022729"/>
    </source>
</evidence>
<evidence type="ECO:0000256" key="11">
    <source>
        <dbReference type="SAM" id="SignalP"/>
    </source>
</evidence>
<evidence type="ECO:0000256" key="10">
    <source>
        <dbReference type="SAM" id="Phobius"/>
    </source>
</evidence>
<protein>
    <submittedName>
        <fullName evidence="14">Copper resistance protein CopC</fullName>
    </submittedName>
</protein>
<dbReference type="EMBL" id="JAZEWV010000002">
    <property type="protein sequence ID" value="MEE4541122.1"/>
    <property type="molecule type" value="Genomic_DNA"/>
</dbReference>
<dbReference type="InterPro" id="IPR032694">
    <property type="entry name" value="CopC/D"/>
</dbReference>
<dbReference type="PANTHER" id="PTHR34820:SF4">
    <property type="entry name" value="INNER MEMBRANE PROTEIN YEBZ"/>
    <property type="match status" value="1"/>
</dbReference>
<feature type="domain" description="Copper resistance protein D" evidence="13">
    <location>
        <begin position="340"/>
        <end position="416"/>
    </location>
</feature>
<name>A0ABU7P7A5_9ACTN</name>
<dbReference type="Gene3D" id="2.60.40.1220">
    <property type="match status" value="1"/>
</dbReference>
<feature type="compositionally biased region" description="Low complexity" evidence="9">
    <location>
        <begin position="453"/>
        <end position="486"/>
    </location>
</feature>
<keyword evidence="3 10" id="KW-0812">Transmembrane</keyword>
<keyword evidence="5 11" id="KW-0732">Signal</keyword>
<accession>A0ABU7P7A5</accession>
<dbReference type="InterPro" id="IPR008457">
    <property type="entry name" value="Cu-R_CopD_dom"/>
</dbReference>
<dbReference type="Pfam" id="PF04234">
    <property type="entry name" value="CopC"/>
    <property type="match status" value="1"/>
</dbReference>
<dbReference type="InterPro" id="IPR014755">
    <property type="entry name" value="Cu-Rt/internalin_Ig-like"/>
</dbReference>
<evidence type="ECO:0000259" key="13">
    <source>
        <dbReference type="Pfam" id="PF05425"/>
    </source>
</evidence>
<evidence type="ECO:0000256" key="3">
    <source>
        <dbReference type="ARBA" id="ARBA00022692"/>
    </source>
</evidence>
<evidence type="ECO:0000256" key="7">
    <source>
        <dbReference type="ARBA" id="ARBA00023008"/>
    </source>
</evidence>
<feature type="transmembrane region" description="Helical" evidence="10">
    <location>
        <begin position="267"/>
        <end position="289"/>
    </location>
</feature>
<feature type="region of interest" description="Disordered" evidence="9">
    <location>
        <begin position="453"/>
        <end position="532"/>
    </location>
</feature>
<gene>
    <name evidence="14" type="ORF">V2S66_03955</name>
</gene>
<keyword evidence="8 10" id="KW-0472">Membrane</keyword>
<dbReference type="RefSeq" id="WP_330793009.1">
    <property type="nucleotide sequence ID" value="NZ_JAZEWV010000002.1"/>
</dbReference>
<dbReference type="Pfam" id="PF05425">
    <property type="entry name" value="CopD"/>
    <property type="match status" value="1"/>
</dbReference>
<evidence type="ECO:0000256" key="8">
    <source>
        <dbReference type="ARBA" id="ARBA00023136"/>
    </source>
</evidence>
<evidence type="ECO:0000256" key="9">
    <source>
        <dbReference type="SAM" id="MobiDB-lite"/>
    </source>
</evidence>